<dbReference type="AlphaFoldDB" id="A0AAU9UKT7"/>
<feature type="domain" description="FP protein N-terminal" evidence="2">
    <location>
        <begin position="180"/>
        <end position="263"/>
    </location>
</feature>
<dbReference type="Pfam" id="PF03258">
    <property type="entry name" value="Baculo_FP"/>
    <property type="match status" value="1"/>
</dbReference>
<evidence type="ECO:0008006" key="6">
    <source>
        <dbReference type="Google" id="ProtNLM"/>
    </source>
</evidence>
<dbReference type="Gene3D" id="3.30.40.10">
    <property type="entry name" value="Zinc/RING finger domain, C3HC4 (zinc finger)"/>
    <property type="match status" value="1"/>
</dbReference>
<proteinExistence type="predicted"/>
<dbReference type="Proteomes" id="UP001153954">
    <property type="component" value="Unassembled WGS sequence"/>
</dbReference>
<dbReference type="Pfam" id="PF25298">
    <property type="entry name" value="Baculo_FP_2nd"/>
    <property type="match status" value="1"/>
</dbReference>
<feature type="coiled-coil region" evidence="1">
    <location>
        <begin position="107"/>
        <end position="176"/>
    </location>
</feature>
<evidence type="ECO:0000259" key="3">
    <source>
        <dbReference type="Pfam" id="PF25298"/>
    </source>
</evidence>
<evidence type="ECO:0000256" key="1">
    <source>
        <dbReference type="SAM" id="Coils"/>
    </source>
</evidence>
<comment type="caution">
    <text evidence="4">The sequence shown here is derived from an EMBL/GenBank/DDBJ whole genome shotgun (WGS) entry which is preliminary data.</text>
</comment>
<evidence type="ECO:0000313" key="5">
    <source>
        <dbReference type="Proteomes" id="UP001153954"/>
    </source>
</evidence>
<accession>A0AAU9UKT7</accession>
<dbReference type="EMBL" id="CAKOGL010000019">
    <property type="protein sequence ID" value="CAH2098310.1"/>
    <property type="molecule type" value="Genomic_DNA"/>
</dbReference>
<protein>
    <recommendedName>
        <fullName evidence="6">Zinc finger DNA binding protein</fullName>
    </recommendedName>
</protein>
<keyword evidence="5" id="KW-1185">Reference proteome</keyword>
<dbReference type="InterPro" id="IPR013083">
    <property type="entry name" value="Znf_RING/FYVE/PHD"/>
</dbReference>
<name>A0AAU9UKT7_EUPED</name>
<reference evidence="4" key="1">
    <citation type="submission" date="2022-03" db="EMBL/GenBank/DDBJ databases">
        <authorList>
            <person name="Tunstrom K."/>
        </authorList>
    </citation>
    <scope>NUCLEOTIDE SEQUENCE</scope>
</reference>
<gene>
    <name evidence="4" type="ORF">EEDITHA_LOCUS13436</name>
</gene>
<keyword evidence="1" id="KW-0175">Coiled coil</keyword>
<organism evidence="4 5">
    <name type="scientific">Euphydryas editha</name>
    <name type="common">Edith's checkerspot</name>
    <dbReference type="NCBI Taxonomy" id="104508"/>
    <lineage>
        <taxon>Eukaryota</taxon>
        <taxon>Metazoa</taxon>
        <taxon>Ecdysozoa</taxon>
        <taxon>Arthropoda</taxon>
        <taxon>Hexapoda</taxon>
        <taxon>Insecta</taxon>
        <taxon>Pterygota</taxon>
        <taxon>Neoptera</taxon>
        <taxon>Endopterygota</taxon>
        <taxon>Lepidoptera</taxon>
        <taxon>Glossata</taxon>
        <taxon>Ditrysia</taxon>
        <taxon>Papilionoidea</taxon>
        <taxon>Nymphalidae</taxon>
        <taxon>Nymphalinae</taxon>
        <taxon>Euphydryas</taxon>
    </lineage>
</organism>
<sequence length="345" mass="39400">MVTKKCAKCKKNINKKVPGLECSRCNKIVHADPVCSKLSNKQLNNLRNSVGIEWSCEDCLTNISRKSSFVTPEEADDEDDYEAAEIPEMAKVLDTKKLVQDISREVKKTFREEIRGLQSSLEFLSEQLTEMDQIIKKQDSKIKDLENKNNDLLNKNKNLELRVDALELGLNEFEQKFLSSSLEIAGLPEIPSSDIKKVVHSVAVQLKIEDKEIQSSLRLPGTKEKPGSIVVELKSKVLQQQWLEAGKKHRLTVSQLMSNAPKGKDEDPIYIREALTKYQKSLLYKAKTQLLNKSCKYVWCKNGRVYARMSNDSKIYYIRTLNDIKQVEKICCSQFVKQPEVSTPL</sequence>
<evidence type="ECO:0000313" key="4">
    <source>
        <dbReference type="EMBL" id="CAH2098310.1"/>
    </source>
</evidence>
<dbReference type="InterPro" id="IPR057251">
    <property type="entry name" value="FP_C"/>
</dbReference>
<dbReference type="InterPro" id="IPR004941">
    <property type="entry name" value="FP_N"/>
</dbReference>
<evidence type="ECO:0000259" key="2">
    <source>
        <dbReference type="Pfam" id="PF03258"/>
    </source>
</evidence>
<feature type="domain" description="FP protein C-terminal" evidence="3">
    <location>
        <begin position="276"/>
        <end position="327"/>
    </location>
</feature>